<dbReference type="EMBL" id="CAJVQB010060533">
    <property type="protein sequence ID" value="CAG8839487.1"/>
    <property type="molecule type" value="Genomic_DNA"/>
</dbReference>
<proteinExistence type="predicted"/>
<sequence>FDLHQLIEFEYLIDAQSNDPATSSVLEIYGSIIVSSLFGLKDVP</sequence>
<comment type="caution">
    <text evidence="1">The sequence shown here is derived from an EMBL/GenBank/DDBJ whole genome shotgun (WGS) entry which is preliminary data.</text>
</comment>
<reference evidence="1 2" key="1">
    <citation type="submission" date="2021-06" db="EMBL/GenBank/DDBJ databases">
        <authorList>
            <person name="Kallberg Y."/>
            <person name="Tangrot J."/>
            <person name="Rosling A."/>
        </authorList>
    </citation>
    <scope>NUCLEOTIDE SEQUENCE [LARGE SCALE GENOMIC DNA]</scope>
    <source>
        <strain evidence="1 2">120-4 pot B 10/14</strain>
    </source>
</reference>
<organism evidence="1 2">
    <name type="scientific">Gigaspora margarita</name>
    <dbReference type="NCBI Taxonomy" id="4874"/>
    <lineage>
        <taxon>Eukaryota</taxon>
        <taxon>Fungi</taxon>
        <taxon>Fungi incertae sedis</taxon>
        <taxon>Mucoromycota</taxon>
        <taxon>Glomeromycotina</taxon>
        <taxon>Glomeromycetes</taxon>
        <taxon>Diversisporales</taxon>
        <taxon>Gigasporaceae</taxon>
        <taxon>Gigaspora</taxon>
    </lineage>
</organism>
<name>A0ABN7WSU1_GIGMA</name>
<evidence type="ECO:0000313" key="2">
    <source>
        <dbReference type="Proteomes" id="UP000789901"/>
    </source>
</evidence>
<gene>
    <name evidence="1" type="ORF">GMARGA_LOCUS34471</name>
</gene>
<protein>
    <submittedName>
        <fullName evidence="1">22367_t:CDS:1</fullName>
    </submittedName>
</protein>
<evidence type="ECO:0000313" key="1">
    <source>
        <dbReference type="EMBL" id="CAG8839487.1"/>
    </source>
</evidence>
<feature type="non-terminal residue" evidence="1">
    <location>
        <position position="1"/>
    </location>
</feature>
<dbReference type="Proteomes" id="UP000789901">
    <property type="component" value="Unassembled WGS sequence"/>
</dbReference>
<keyword evidence="2" id="KW-1185">Reference proteome</keyword>
<accession>A0ABN7WSU1</accession>